<dbReference type="PANTHER" id="PTHR10099">
    <property type="entry name" value="PHOSPHORIBOSYLFORMYLGLYCINAMIDINE SYNTHASE"/>
    <property type="match status" value="1"/>
</dbReference>
<evidence type="ECO:0000256" key="5">
    <source>
        <dbReference type="ARBA" id="ARBA00022723"/>
    </source>
</evidence>
<proteinExistence type="inferred from homology"/>
<evidence type="ECO:0000313" key="18">
    <source>
        <dbReference type="Proteomes" id="UP000815325"/>
    </source>
</evidence>
<keyword evidence="5" id="KW-0479">Metal-binding</keyword>
<name>A0ABQ7G8M1_DUNSA</name>
<dbReference type="Proteomes" id="UP000815325">
    <property type="component" value="Unassembled WGS sequence"/>
</dbReference>
<evidence type="ECO:0000256" key="6">
    <source>
        <dbReference type="ARBA" id="ARBA00022741"/>
    </source>
</evidence>
<evidence type="ECO:0000259" key="16">
    <source>
        <dbReference type="Pfam" id="PF22689"/>
    </source>
</evidence>
<dbReference type="PANTHER" id="PTHR10099:SF1">
    <property type="entry name" value="PHOSPHORIBOSYLFORMYLGLYCINAMIDINE SYNTHASE"/>
    <property type="match status" value="1"/>
</dbReference>
<evidence type="ECO:0000256" key="3">
    <source>
        <dbReference type="ARBA" id="ARBA00012747"/>
    </source>
</evidence>
<evidence type="ECO:0000256" key="11">
    <source>
        <dbReference type="ARBA" id="ARBA00029823"/>
    </source>
</evidence>
<feature type="domain" description="PurM-like C-terminal" evidence="13">
    <location>
        <begin position="534"/>
        <end position="686"/>
    </location>
</feature>
<dbReference type="InterPro" id="IPR010918">
    <property type="entry name" value="PurM-like_C_dom"/>
</dbReference>
<evidence type="ECO:0000259" key="15">
    <source>
        <dbReference type="Pfam" id="PF18076"/>
    </source>
</evidence>
<dbReference type="InterPro" id="IPR036921">
    <property type="entry name" value="PurM-like_N_sf"/>
</dbReference>
<feature type="domain" description="FGAR-AT PurM N-terminal-like" evidence="16">
    <location>
        <begin position="750"/>
        <end position="902"/>
    </location>
</feature>
<comment type="pathway">
    <text evidence="1">Purine metabolism; IMP biosynthesis via de novo pathway; 5-amino-1-(5-phospho-D-ribosyl)imidazole from N(2)-formyl-N(1)-(5-phospho-D-ribosyl)glycinamide: step 1/2.</text>
</comment>
<evidence type="ECO:0000256" key="1">
    <source>
        <dbReference type="ARBA" id="ARBA00004920"/>
    </source>
</evidence>
<dbReference type="InterPro" id="IPR029062">
    <property type="entry name" value="Class_I_gatase-like"/>
</dbReference>
<dbReference type="SUPFAM" id="SSF109736">
    <property type="entry name" value="FGAM synthase PurL, linker domain"/>
    <property type="match status" value="1"/>
</dbReference>
<dbReference type="SMART" id="SM01211">
    <property type="entry name" value="GATase_5"/>
    <property type="match status" value="1"/>
</dbReference>
<keyword evidence="10" id="KW-0315">Glutamine amidotransferase</keyword>
<dbReference type="NCBIfam" id="TIGR01735">
    <property type="entry name" value="FGAM_synt"/>
    <property type="match status" value="1"/>
</dbReference>
<dbReference type="InterPro" id="IPR036604">
    <property type="entry name" value="PurS-like_sf"/>
</dbReference>
<keyword evidence="6" id="KW-0547">Nucleotide-binding</keyword>
<dbReference type="HAMAP" id="MF_00419">
    <property type="entry name" value="PurL_1"/>
    <property type="match status" value="1"/>
</dbReference>
<keyword evidence="4" id="KW-0436">Ligase</keyword>
<protein>
    <recommendedName>
        <fullName evidence="3">phosphoribosylformylglycinamidine synthase</fullName>
        <ecNumber evidence="3">6.3.5.3</ecNumber>
    </recommendedName>
    <alternativeName>
        <fullName evidence="12">Formylglycinamide ribonucleotide amidotransferase</fullName>
    </alternativeName>
    <alternativeName>
        <fullName evidence="11">Formylglycinamide ribotide amidotransferase</fullName>
    </alternativeName>
</protein>
<dbReference type="InterPro" id="IPR041609">
    <property type="entry name" value="PurL_linker"/>
</dbReference>
<dbReference type="Pfam" id="PF22689">
    <property type="entry name" value="FGAR-AT_PurM_N-like"/>
    <property type="match status" value="1"/>
</dbReference>
<dbReference type="Gene3D" id="3.30.1330.10">
    <property type="entry name" value="PurM-like, N-terminal domain"/>
    <property type="match status" value="2"/>
</dbReference>
<dbReference type="SUPFAM" id="SSF52317">
    <property type="entry name" value="Class I glutamine amidotransferase-like"/>
    <property type="match status" value="1"/>
</dbReference>
<comment type="caution">
    <text evidence="17">The sequence shown here is derived from an EMBL/GenBank/DDBJ whole genome shotgun (WGS) entry which is preliminary data.</text>
</comment>
<feature type="domain" description="Phosphoribosylformylglycinamidine synthase linker" evidence="14">
    <location>
        <begin position="270"/>
        <end position="317"/>
    </location>
</feature>
<dbReference type="CDD" id="cd02204">
    <property type="entry name" value="PurL_repeat2"/>
    <property type="match status" value="1"/>
</dbReference>
<evidence type="ECO:0000313" key="17">
    <source>
        <dbReference type="EMBL" id="KAF5830928.1"/>
    </source>
</evidence>
<dbReference type="CDD" id="cd01740">
    <property type="entry name" value="GATase1_FGAR_AT"/>
    <property type="match status" value="1"/>
</dbReference>
<dbReference type="Gene3D" id="3.90.650.10">
    <property type="entry name" value="PurM-like C-terminal domain"/>
    <property type="match status" value="2"/>
</dbReference>
<evidence type="ECO:0000256" key="12">
    <source>
        <dbReference type="ARBA" id="ARBA00032632"/>
    </source>
</evidence>
<organism evidence="17 18">
    <name type="scientific">Dunaliella salina</name>
    <name type="common">Green alga</name>
    <name type="synonym">Protococcus salinus</name>
    <dbReference type="NCBI Taxonomy" id="3046"/>
    <lineage>
        <taxon>Eukaryota</taxon>
        <taxon>Viridiplantae</taxon>
        <taxon>Chlorophyta</taxon>
        <taxon>core chlorophytes</taxon>
        <taxon>Chlorophyceae</taxon>
        <taxon>CS clade</taxon>
        <taxon>Chlamydomonadales</taxon>
        <taxon>Dunaliellaceae</taxon>
        <taxon>Dunaliella</taxon>
    </lineage>
</organism>
<dbReference type="SUPFAM" id="SSF56042">
    <property type="entry name" value="PurM C-terminal domain-like"/>
    <property type="match status" value="2"/>
</dbReference>
<dbReference type="Gene3D" id="1.10.8.750">
    <property type="entry name" value="Phosphoribosylformylglycinamidine synthase, linker domain"/>
    <property type="match status" value="1"/>
</dbReference>
<evidence type="ECO:0000256" key="10">
    <source>
        <dbReference type="ARBA" id="ARBA00022962"/>
    </source>
</evidence>
<dbReference type="EC" id="6.3.5.3" evidence="3"/>
<dbReference type="Pfam" id="PF02769">
    <property type="entry name" value="AIRS_C"/>
    <property type="match status" value="2"/>
</dbReference>
<dbReference type="InterPro" id="IPR055181">
    <property type="entry name" value="FGAR-AT_PurM_N-like"/>
</dbReference>
<accession>A0ABQ7G8M1</accession>
<keyword evidence="7" id="KW-0658">Purine biosynthesis</keyword>
<evidence type="ECO:0000256" key="4">
    <source>
        <dbReference type="ARBA" id="ARBA00022598"/>
    </source>
</evidence>
<evidence type="ECO:0000256" key="2">
    <source>
        <dbReference type="ARBA" id="ARBA00008608"/>
    </source>
</evidence>
<gene>
    <name evidence="17" type="ORF">DUNSADRAFT_13836</name>
</gene>
<keyword evidence="8" id="KW-0067">ATP-binding</keyword>
<dbReference type="InterPro" id="IPR040707">
    <property type="entry name" value="FGAR-AT_N"/>
</dbReference>
<reference evidence="17" key="1">
    <citation type="submission" date="2017-08" db="EMBL/GenBank/DDBJ databases">
        <authorList>
            <person name="Polle J.E."/>
            <person name="Barry K."/>
            <person name="Cushman J."/>
            <person name="Schmutz J."/>
            <person name="Tran D."/>
            <person name="Hathwaick L.T."/>
            <person name="Yim W.C."/>
            <person name="Jenkins J."/>
            <person name="Mckie-Krisberg Z.M."/>
            <person name="Prochnik S."/>
            <person name="Lindquist E."/>
            <person name="Dockter R.B."/>
            <person name="Adam C."/>
            <person name="Molina H."/>
            <person name="Bunkerborg J."/>
            <person name="Jin E."/>
            <person name="Buchheim M."/>
            <person name="Magnuson J."/>
        </authorList>
    </citation>
    <scope>NUCLEOTIDE SEQUENCE</scope>
    <source>
        <strain evidence="17">CCAP 19/18</strain>
    </source>
</reference>
<feature type="domain" description="PurM-like C-terminal" evidence="13">
    <location>
        <begin position="934"/>
        <end position="1067"/>
    </location>
</feature>
<dbReference type="Pfam" id="PF18076">
    <property type="entry name" value="FGAR-AT_N"/>
    <property type="match status" value="1"/>
</dbReference>
<keyword evidence="18" id="KW-1185">Reference proteome</keyword>
<comment type="similarity">
    <text evidence="2">In the N-terminal section; belongs to the FGAMS family.</text>
</comment>
<sequence length="1404" mass="150970">MLQKSVQPCVGRGASAPFQAVAPALLSPAGTRAPAASVRPTASPVSRVTGCSLAPGKPPKESRQVVLTRAVAEEPITSSSVLSKLCDDAEVLQLYRYPALGASQLHTLLRRAKNKVTDAIIDVDSELCFNIAIGSAFTPKEAETMAWLLRETYEPELLTAGSHLEAAGNATIIEVGPRKSFQTAFSSNAVSIAASCGLGKVTKLEKSRRYKITASRPLTAAEKDAFALMVHDRMLEEVYPEPLKTFKSDVKPAPVFSVPILEQGKEALIAMNSEMGLAFDQWDLDYYYDLFVNDMKRNPTNVELFDIAQSNSEHSRHWFFGGNMVIDGVQMPDTMFNMVKTPWKLNPGNSVVAFKDNSSCIRGTNVNPLLPLTPGKPSPMAPQPRDWDLLLTAETHNFPCAVAPFPGAETGAGGRMRDTHATGKGSIMGAGTAGYCTGNLKIDGYVQPHEDTSFAYPENLASPLQILIDASNGASDYGNKFGEPLIAGYCRTFGQRLANGERREWIKPIMFSGGVGQIDHRHLEKNEGELSMLVVKIGGPAYRIGMGGGAASSLASGSNKADLDYNAVQRGDAEMAQKLWRVVRSCTELGDDNPIVQIHDQGAGGNCNCVKEIIYPLGGEVDVRAVKVGDETLSVLEIWGAEYQENDAILIKPESRDALQAICDRERCFMQVIGTIDGSGRVRVVDKLADPKDPVPEDLDLDKVLGKMPSKTYNFSRPSAEEILAPMALPESASLAESLDRVLRLPSVCSKRFLTTKVDRHVTGLVAQQQCCGPLQIPVADVAVYGQSHQDYTGLATSIGEQPLKGMISAAAMARLSIGESLTNLVFARATALEDVRCSINWMYAAKMGYEGVSMWDAAVSVRDIMIEIGMACDGGKDSLSMAATAGGEVVMAPGNLVVSSYVGCPDITQVVTPDLKLGSEGALIHVDLGAGRRRLGGSVLGQAYAQLGDKCPDVSSASLKGMWAVTQSLIAADRVSAGHDISDGGIAATLCEMAFAGNCGLSVDLALPSSPEDAAYGAHASLFAEELGLVLEVKAAEAQEIASMYSQAGVSASVIGQTSPDATIDIKVGGAPAIYRTTAQLRNTWEATAFQLERLQAAEECVEAEEALQAWRTAPVWKLPYKPTWTSPEKMAATNKVRVAVLREEGSNGDREMSAAVYAAGMEPWDVTMSDLLDGRASLDSFRGIIFVGGFSYADTLDSAKGWSAAIRFNGNLLEQFKSFYARNDTWSLGICNGCQLMALLGWVPASNETALPDTQQPRFVHNKSGRFESRFVNVEIAPDTPAMMLKGMGGANIGVWTAHGEGQALFPNEDVKKDVLAKNLAPIRYTDASGSVTEQYPYNPNGSPMGIAALCSENGRHLAMMPHPERCYMTWQLPWYPSELGLEPKGPAPWIKLFQNAREWCE</sequence>
<dbReference type="SUPFAM" id="SSF82697">
    <property type="entry name" value="PurS-like"/>
    <property type="match status" value="1"/>
</dbReference>
<dbReference type="CDD" id="cd02203">
    <property type="entry name" value="PurL_repeat1"/>
    <property type="match status" value="1"/>
</dbReference>
<dbReference type="Pfam" id="PF13507">
    <property type="entry name" value="GATase_5"/>
    <property type="match status" value="1"/>
</dbReference>
<evidence type="ECO:0000256" key="8">
    <source>
        <dbReference type="ARBA" id="ARBA00022840"/>
    </source>
</evidence>
<dbReference type="Gene3D" id="3.40.50.880">
    <property type="match status" value="1"/>
</dbReference>
<evidence type="ECO:0000259" key="13">
    <source>
        <dbReference type="Pfam" id="PF02769"/>
    </source>
</evidence>
<feature type="domain" description="Phosphoribosylformylglycinamidine synthase N-terminal" evidence="15">
    <location>
        <begin position="131"/>
        <end position="241"/>
    </location>
</feature>
<dbReference type="Pfam" id="PF18072">
    <property type="entry name" value="FGAR-AT_linker"/>
    <property type="match status" value="1"/>
</dbReference>
<evidence type="ECO:0000259" key="14">
    <source>
        <dbReference type="Pfam" id="PF18072"/>
    </source>
</evidence>
<evidence type="ECO:0000256" key="9">
    <source>
        <dbReference type="ARBA" id="ARBA00022842"/>
    </source>
</evidence>
<dbReference type="SUPFAM" id="SSF55326">
    <property type="entry name" value="PurM N-terminal domain-like"/>
    <property type="match status" value="2"/>
</dbReference>
<dbReference type="EMBL" id="MU069993">
    <property type="protein sequence ID" value="KAF5830928.1"/>
    <property type="molecule type" value="Genomic_DNA"/>
</dbReference>
<keyword evidence="9" id="KW-0460">Magnesium</keyword>
<dbReference type="InterPro" id="IPR010073">
    <property type="entry name" value="PurL_large"/>
</dbReference>
<dbReference type="PROSITE" id="PS51273">
    <property type="entry name" value="GATASE_TYPE_1"/>
    <property type="match status" value="1"/>
</dbReference>
<dbReference type="NCBIfam" id="NF003672">
    <property type="entry name" value="PRK05297.1"/>
    <property type="match status" value="1"/>
</dbReference>
<dbReference type="InterPro" id="IPR036676">
    <property type="entry name" value="PurM-like_C_sf"/>
</dbReference>
<evidence type="ECO:0000256" key="7">
    <source>
        <dbReference type="ARBA" id="ARBA00022755"/>
    </source>
</evidence>